<dbReference type="SUPFAM" id="SSF89550">
    <property type="entry name" value="PHP domain-like"/>
    <property type="match status" value="1"/>
</dbReference>
<keyword evidence="4 8" id="KW-0028">Amino-acid biosynthesis</keyword>
<evidence type="ECO:0000313" key="11">
    <source>
        <dbReference type="Proteomes" id="UP000288024"/>
    </source>
</evidence>
<evidence type="ECO:0000256" key="3">
    <source>
        <dbReference type="ARBA" id="ARBA00013085"/>
    </source>
</evidence>
<dbReference type="AlphaFoldDB" id="A0A437K5V7"/>
<dbReference type="Gene3D" id="3.20.20.140">
    <property type="entry name" value="Metal-dependent hydrolases"/>
    <property type="match status" value="1"/>
</dbReference>
<dbReference type="Pfam" id="PF02811">
    <property type="entry name" value="PHP"/>
    <property type="match status" value="1"/>
</dbReference>
<evidence type="ECO:0000256" key="6">
    <source>
        <dbReference type="ARBA" id="ARBA00023102"/>
    </source>
</evidence>
<dbReference type="GO" id="GO:0005737">
    <property type="term" value="C:cytoplasm"/>
    <property type="evidence" value="ECO:0007669"/>
    <property type="project" value="TreeGrafter"/>
</dbReference>
<evidence type="ECO:0000256" key="5">
    <source>
        <dbReference type="ARBA" id="ARBA00022801"/>
    </source>
</evidence>
<dbReference type="EMBL" id="RZTZ01000013">
    <property type="protein sequence ID" value="RVT58321.1"/>
    <property type="molecule type" value="Genomic_DNA"/>
</dbReference>
<dbReference type="Proteomes" id="UP000288024">
    <property type="component" value="Unassembled WGS sequence"/>
</dbReference>
<dbReference type="InterPro" id="IPR010140">
    <property type="entry name" value="Histidinol_P_phosphatase_HisJ"/>
</dbReference>
<evidence type="ECO:0000313" key="10">
    <source>
        <dbReference type="EMBL" id="RVT58321.1"/>
    </source>
</evidence>
<evidence type="ECO:0000256" key="2">
    <source>
        <dbReference type="ARBA" id="ARBA00009152"/>
    </source>
</evidence>
<dbReference type="PANTHER" id="PTHR21039:SF0">
    <property type="entry name" value="HISTIDINOL-PHOSPHATASE"/>
    <property type="match status" value="1"/>
</dbReference>
<evidence type="ECO:0000256" key="8">
    <source>
        <dbReference type="RuleBase" id="RU366003"/>
    </source>
</evidence>
<comment type="pathway">
    <text evidence="1 8">Amino-acid biosynthesis; L-histidine biosynthesis; L-histidine from 5-phospho-alpha-D-ribose 1-diphosphate: step 8/9.</text>
</comment>
<dbReference type="InterPro" id="IPR016195">
    <property type="entry name" value="Pol/histidinol_Pase-like"/>
</dbReference>
<keyword evidence="6 8" id="KW-0368">Histidine biosynthesis</keyword>
<protein>
    <recommendedName>
        <fullName evidence="3 8">Histidinol-phosphatase</fullName>
        <shortName evidence="8">HolPase</shortName>
        <ecNumber evidence="3 8">3.1.3.15</ecNumber>
    </recommendedName>
</protein>
<accession>A0A437K5V7</accession>
<dbReference type="GO" id="GO:0000105">
    <property type="term" value="P:L-histidine biosynthetic process"/>
    <property type="evidence" value="ECO:0007669"/>
    <property type="project" value="UniProtKB-UniRule"/>
</dbReference>
<sequence length="265" mass="30320">MQYYTDYHHHSNHSFDSKADMEEICKSAINNGVQEICFTEHFSVNPNAPTYGHMVWDKYLLDIKKCQDIFKDKLMIKVGIELCEPHLLKGIYQKELKPIPLDFILGSVHNLGGTTLRRYMNANPDKDIYEDYFLELRKMVQAADIDIIAHFDLMKRYAFSPRGLYDFDKHKDLIADILTIAISRDIGLEINTSGWRTSVELSMPSHYILGLYKELGGKLLTIGSDSHHAETAGAGFQQAIDLAKSCGFTHLYTYSKRQPTAYRIG</sequence>
<comment type="catalytic activity">
    <reaction evidence="7 8">
        <text>L-histidinol phosphate + H2O = L-histidinol + phosphate</text>
        <dbReference type="Rhea" id="RHEA:14465"/>
        <dbReference type="ChEBI" id="CHEBI:15377"/>
        <dbReference type="ChEBI" id="CHEBI:43474"/>
        <dbReference type="ChEBI" id="CHEBI:57699"/>
        <dbReference type="ChEBI" id="CHEBI:57980"/>
        <dbReference type="EC" id="3.1.3.15"/>
    </reaction>
</comment>
<keyword evidence="5 8" id="KW-0378">Hydrolase</keyword>
<organism evidence="10 11">
    <name type="scientific">Niallia taxi</name>
    <dbReference type="NCBI Taxonomy" id="2499688"/>
    <lineage>
        <taxon>Bacteria</taxon>
        <taxon>Bacillati</taxon>
        <taxon>Bacillota</taxon>
        <taxon>Bacilli</taxon>
        <taxon>Bacillales</taxon>
        <taxon>Bacillaceae</taxon>
        <taxon>Niallia</taxon>
    </lineage>
</organism>
<dbReference type="NCBIfam" id="TIGR01856">
    <property type="entry name" value="hisJ_fam"/>
    <property type="match status" value="1"/>
</dbReference>
<evidence type="ECO:0000256" key="1">
    <source>
        <dbReference type="ARBA" id="ARBA00004970"/>
    </source>
</evidence>
<dbReference type="EC" id="3.1.3.15" evidence="3 8"/>
<evidence type="ECO:0000256" key="7">
    <source>
        <dbReference type="ARBA" id="ARBA00049158"/>
    </source>
</evidence>
<feature type="domain" description="PHP" evidence="9">
    <location>
        <begin position="6"/>
        <end position="193"/>
    </location>
</feature>
<dbReference type="RefSeq" id="WP_127741072.1">
    <property type="nucleotide sequence ID" value="NZ_RZTZ01000013.1"/>
</dbReference>
<dbReference type="PANTHER" id="PTHR21039">
    <property type="entry name" value="HISTIDINOL PHOSPHATASE-RELATED"/>
    <property type="match status" value="1"/>
</dbReference>
<evidence type="ECO:0000259" key="9">
    <source>
        <dbReference type="Pfam" id="PF02811"/>
    </source>
</evidence>
<name>A0A437K5V7_9BACI</name>
<keyword evidence="11" id="KW-1185">Reference proteome</keyword>
<comment type="caution">
    <text evidence="10">The sequence shown here is derived from an EMBL/GenBank/DDBJ whole genome shotgun (WGS) entry which is preliminary data.</text>
</comment>
<dbReference type="GO" id="GO:0004401">
    <property type="term" value="F:histidinol-phosphatase activity"/>
    <property type="evidence" value="ECO:0007669"/>
    <property type="project" value="UniProtKB-UniRule"/>
</dbReference>
<reference evidence="10 11" key="1">
    <citation type="submission" date="2019-01" db="EMBL/GenBank/DDBJ databases">
        <title>Bacillus sp. M5HDSG1-1, whole genome shotgun sequence.</title>
        <authorList>
            <person name="Tuo L."/>
        </authorList>
    </citation>
    <scope>NUCLEOTIDE SEQUENCE [LARGE SCALE GENOMIC DNA]</scope>
    <source>
        <strain evidence="10 11">M5HDSG1-1</strain>
    </source>
</reference>
<evidence type="ECO:0000256" key="4">
    <source>
        <dbReference type="ARBA" id="ARBA00022605"/>
    </source>
</evidence>
<comment type="similarity">
    <text evidence="2 8">Belongs to the PHP hydrolase family. HisK subfamily.</text>
</comment>
<dbReference type="UniPathway" id="UPA00031">
    <property type="reaction ID" value="UER00013"/>
</dbReference>
<proteinExistence type="inferred from homology"/>
<dbReference type="InterPro" id="IPR004013">
    <property type="entry name" value="PHP_dom"/>
</dbReference>
<gene>
    <name evidence="10" type="ORF">EM808_22680</name>
</gene>